<dbReference type="EMBL" id="CAMXCT020001964">
    <property type="protein sequence ID" value="CAL1147899.1"/>
    <property type="molecule type" value="Genomic_DNA"/>
</dbReference>
<dbReference type="InterPro" id="IPR016024">
    <property type="entry name" value="ARM-type_fold"/>
</dbReference>
<feature type="domain" description="BSD" evidence="3">
    <location>
        <begin position="552"/>
        <end position="605"/>
    </location>
</feature>
<feature type="compositionally biased region" description="Basic and acidic residues" evidence="2">
    <location>
        <begin position="743"/>
        <end position="752"/>
    </location>
</feature>
<evidence type="ECO:0000313" key="7">
    <source>
        <dbReference type="Proteomes" id="UP001152797"/>
    </source>
</evidence>
<name>A0A9P1CMS6_9DINO</name>
<accession>A0A9P1CMS6</accession>
<feature type="compositionally biased region" description="Basic and acidic residues" evidence="2">
    <location>
        <begin position="630"/>
        <end position="660"/>
    </location>
</feature>
<organism evidence="4">
    <name type="scientific">Cladocopium goreaui</name>
    <dbReference type="NCBI Taxonomy" id="2562237"/>
    <lineage>
        <taxon>Eukaryota</taxon>
        <taxon>Sar</taxon>
        <taxon>Alveolata</taxon>
        <taxon>Dinophyceae</taxon>
        <taxon>Suessiales</taxon>
        <taxon>Symbiodiniaceae</taxon>
        <taxon>Cladocopium</taxon>
    </lineage>
</organism>
<feature type="compositionally biased region" description="Polar residues" evidence="2">
    <location>
        <begin position="759"/>
        <end position="771"/>
    </location>
</feature>
<reference evidence="5" key="2">
    <citation type="submission" date="2024-04" db="EMBL/GenBank/DDBJ databases">
        <authorList>
            <person name="Chen Y."/>
            <person name="Shah S."/>
            <person name="Dougan E. K."/>
            <person name="Thang M."/>
            <person name="Chan C."/>
        </authorList>
    </citation>
    <scope>NUCLEOTIDE SEQUENCE [LARGE SCALE GENOMIC DNA]</scope>
</reference>
<evidence type="ECO:0000256" key="1">
    <source>
        <dbReference type="SAM" id="Coils"/>
    </source>
</evidence>
<keyword evidence="7" id="KW-1185">Reference proteome</keyword>
<evidence type="ECO:0000313" key="5">
    <source>
        <dbReference type="EMBL" id="CAL1147899.1"/>
    </source>
</evidence>
<dbReference type="PANTHER" id="PTHR19316:SF18">
    <property type="entry name" value="HSP70-BINDING PROTEIN 1"/>
    <property type="match status" value="1"/>
</dbReference>
<dbReference type="InterPro" id="IPR050693">
    <property type="entry name" value="Hsp70_NEF-Inhibitors"/>
</dbReference>
<dbReference type="SUPFAM" id="SSF48371">
    <property type="entry name" value="ARM repeat"/>
    <property type="match status" value="1"/>
</dbReference>
<dbReference type="InterPro" id="IPR011989">
    <property type="entry name" value="ARM-like"/>
</dbReference>
<proteinExistence type="predicted"/>
<sequence length="886" mass="97810">MANINWPGLLAWSTKYHDGTAPSQFKQMSEEDRRFLEKALEEAFGQIEDPNQVMQEAAEQLRSECRSEESVSTALEVIDRCCDDPDCARNAEKLDVLQALLDLLPAYSGAVRNRTFEILALLFSNNPNIQAAGMKRGSLNIFLQIAEESSVGSDDRSKSFRALVALVRNVQEFEKFMLEQEAARQLLLACLSPEELPGTREKATSFVRSLAESGSLQEENVEPLVAAISKLFGHLEDTGIQYKETLSSCALQLATSFKAQCGGLQAAVEGRIAELQASKDPVLPWPVRSFQEHTSVLSMSSRCPDFGTTTPFICPPGTFREPSLGNGSQSTISCEPCAAGTWSPWRGTPDFSSCEPCRKVPGTLVLTATRLIHLANAAGTNDAGTGQTAIDLTGVKFELTKKRPGFDQALVRLSNLSEHLGGRLVIEFIDIIDDQTKDQQGQTSVTSQKSNQKWSNLREFSELMQGLQAKEGKEGKDREAEQAESSLAKIHSVMSSELSKQYVYLVKQAAVMTPEKFIEIHSREIAENSPLPEAPSLDLAPLRVVAAAQRNQRETGRVSQVSEADKAAIFKELPALSQLFSAAVPSMMTEPQFWERCLKSRYFLSAAGHQVPHAHPEDRLFDSLPMPVKPDLKDKDRGPGHPEADLTGEFERDKLTDKLNQRSSASSANLISRLNERSAGILSQEARSQTEDKLAVHVEKRRAMLRNAAQTFQDDLAAEPGISRAKPQRLQLKPEAGSLLPQKRTEESDRSTLKPLKRQNLTRAPSGGSISESGARWVLKSSLDELLKAERLTETENAKAESAQVAGAMALLQHIWSSRCTEADLRAKLCQEAKRLLNDLEKVEKDKVTSETARMARSLLPSLRRAVALVETWQPFDQEKRCGEIV</sequence>
<dbReference type="PANTHER" id="PTHR19316">
    <property type="entry name" value="PROTEIN FOLDING REGULATOR"/>
    <property type="match status" value="1"/>
</dbReference>
<dbReference type="GO" id="GO:0000774">
    <property type="term" value="F:adenyl-nucleotide exchange factor activity"/>
    <property type="evidence" value="ECO:0007669"/>
    <property type="project" value="TreeGrafter"/>
</dbReference>
<dbReference type="PROSITE" id="PS50858">
    <property type="entry name" value="BSD"/>
    <property type="match status" value="1"/>
</dbReference>
<dbReference type="EMBL" id="CAMXCT030001964">
    <property type="protein sequence ID" value="CAL4781836.1"/>
    <property type="molecule type" value="Genomic_DNA"/>
</dbReference>
<reference evidence="4" key="1">
    <citation type="submission" date="2022-10" db="EMBL/GenBank/DDBJ databases">
        <authorList>
            <person name="Chen Y."/>
            <person name="Dougan E. K."/>
            <person name="Chan C."/>
            <person name="Rhodes N."/>
            <person name="Thang M."/>
        </authorList>
    </citation>
    <scope>NUCLEOTIDE SEQUENCE</scope>
</reference>
<evidence type="ECO:0000313" key="4">
    <source>
        <dbReference type="EMBL" id="CAI3994524.1"/>
    </source>
</evidence>
<dbReference type="Pfam" id="PF03909">
    <property type="entry name" value="BSD"/>
    <property type="match status" value="1"/>
</dbReference>
<evidence type="ECO:0000256" key="2">
    <source>
        <dbReference type="SAM" id="MobiDB-lite"/>
    </source>
</evidence>
<protein>
    <submittedName>
        <fullName evidence="6">General transcription factor IIH subunit 1</fullName>
    </submittedName>
</protein>
<evidence type="ECO:0000313" key="6">
    <source>
        <dbReference type="EMBL" id="CAL4781836.1"/>
    </source>
</evidence>
<dbReference type="EMBL" id="CAMXCT010001964">
    <property type="protein sequence ID" value="CAI3994524.1"/>
    <property type="molecule type" value="Genomic_DNA"/>
</dbReference>
<dbReference type="Proteomes" id="UP001152797">
    <property type="component" value="Unassembled WGS sequence"/>
</dbReference>
<dbReference type="InterPro" id="IPR005607">
    <property type="entry name" value="BSD_dom"/>
</dbReference>
<dbReference type="CDD" id="cd00185">
    <property type="entry name" value="TNFRSF"/>
    <property type="match status" value="1"/>
</dbReference>
<feature type="region of interest" description="Disordered" evidence="2">
    <location>
        <begin position="614"/>
        <end position="666"/>
    </location>
</feature>
<gene>
    <name evidence="4" type="ORF">C1SCF055_LOCUS21169</name>
</gene>
<evidence type="ECO:0000259" key="3">
    <source>
        <dbReference type="PROSITE" id="PS50858"/>
    </source>
</evidence>
<dbReference type="AlphaFoldDB" id="A0A9P1CMS6"/>
<keyword evidence="1" id="KW-0175">Coiled coil</keyword>
<dbReference type="Gene3D" id="1.25.10.10">
    <property type="entry name" value="Leucine-rich Repeat Variant"/>
    <property type="match status" value="1"/>
</dbReference>
<dbReference type="GO" id="GO:0005783">
    <property type="term" value="C:endoplasmic reticulum"/>
    <property type="evidence" value="ECO:0007669"/>
    <property type="project" value="TreeGrafter"/>
</dbReference>
<feature type="region of interest" description="Disordered" evidence="2">
    <location>
        <begin position="716"/>
        <end position="771"/>
    </location>
</feature>
<comment type="caution">
    <text evidence="4">The sequence shown here is derived from an EMBL/GenBank/DDBJ whole genome shotgun (WGS) entry which is preliminary data.</text>
</comment>
<feature type="coiled-coil region" evidence="1">
    <location>
        <begin position="826"/>
        <end position="853"/>
    </location>
</feature>
<dbReference type="OrthoDB" id="10250458at2759"/>